<dbReference type="GO" id="GO:0016787">
    <property type="term" value="F:hydrolase activity"/>
    <property type="evidence" value="ECO:0007669"/>
    <property type="project" value="InterPro"/>
</dbReference>
<sequence>MTTVWFVADLHIGHGLVAVIRAERAGIALPANPVDRQLAAIEWHDRTLAEKWDAIVHPEDQVWDLGDNSSGTNTAQTKALAWLFRRPGEKHLVPGNHDRCHPMYRDAHKWQRDYLQVFQSVQPFARRRIGGRTVLLSHLPYRGDHTTAERYNQYRLRDEGAWLLHGHTHSTASYLPFVHQRQLHVGVDAWNMAPVGIDTLAEGIEFLNRGDGS</sequence>
<dbReference type="InterPro" id="IPR029052">
    <property type="entry name" value="Metallo-depent_PP-like"/>
</dbReference>
<evidence type="ECO:0000313" key="3">
    <source>
        <dbReference type="Proteomes" id="UP000190074"/>
    </source>
</evidence>
<feature type="domain" description="Calcineurin-like phosphoesterase" evidence="1">
    <location>
        <begin position="3"/>
        <end position="154"/>
    </location>
</feature>
<protein>
    <submittedName>
        <fullName evidence="2">Serine/threonine specific protein phosphatase</fullName>
    </submittedName>
</protein>
<dbReference type="InterPro" id="IPR004843">
    <property type="entry name" value="Calcineurin-like_PHP"/>
</dbReference>
<dbReference type="AlphaFoldDB" id="A0A1U2AB75"/>
<gene>
    <name evidence="2" type="ORF">SAMEA2259716_01775</name>
</gene>
<reference evidence="2 3" key="1">
    <citation type="submission" date="2016-11" db="EMBL/GenBank/DDBJ databases">
        <authorList>
            <consortium name="Pathogen Informatics"/>
        </authorList>
    </citation>
    <scope>NUCLEOTIDE SEQUENCE [LARGE SCALE GENOMIC DNA]</scope>
    <source>
        <strain evidence="2 3">911</strain>
    </source>
</reference>
<name>A0A1U2AB75_9MYCO</name>
<dbReference type="Proteomes" id="UP000190074">
    <property type="component" value="Unassembled WGS sequence"/>
</dbReference>
<organism evidence="2 3">
    <name type="scientific">Mycobacteroides abscessus subsp. massiliense</name>
    <dbReference type="NCBI Taxonomy" id="1962118"/>
    <lineage>
        <taxon>Bacteria</taxon>
        <taxon>Bacillati</taxon>
        <taxon>Actinomycetota</taxon>
        <taxon>Actinomycetes</taxon>
        <taxon>Mycobacteriales</taxon>
        <taxon>Mycobacteriaceae</taxon>
        <taxon>Mycobacteroides</taxon>
        <taxon>Mycobacteroides abscessus</taxon>
    </lineage>
</organism>
<evidence type="ECO:0000313" key="2">
    <source>
        <dbReference type="EMBL" id="SKL82947.1"/>
    </source>
</evidence>
<accession>A0A1U2AB75</accession>
<dbReference type="RefSeq" id="WP_079626542.1">
    <property type="nucleotide sequence ID" value="NZ_FVGW01000002.1"/>
</dbReference>
<dbReference type="Gene3D" id="3.60.21.10">
    <property type="match status" value="1"/>
</dbReference>
<dbReference type="SUPFAM" id="SSF56300">
    <property type="entry name" value="Metallo-dependent phosphatases"/>
    <property type="match status" value="1"/>
</dbReference>
<dbReference type="EMBL" id="FVGW01000002">
    <property type="protein sequence ID" value="SKL82947.1"/>
    <property type="molecule type" value="Genomic_DNA"/>
</dbReference>
<dbReference type="Pfam" id="PF00149">
    <property type="entry name" value="Metallophos"/>
    <property type="match status" value="1"/>
</dbReference>
<evidence type="ECO:0000259" key="1">
    <source>
        <dbReference type="Pfam" id="PF00149"/>
    </source>
</evidence>
<proteinExistence type="predicted"/>